<proteinExistence type="inferred from homology"/>
<dbReference type="Gene3D" id="3.90.950.10">
    <property type="match status" value="1"/>
</dbReference>
<evidence type="ECO:0000313" key="6">
    <source>
        <dbReference type="Proteomes" id="UP000557688"/>
    </source>
</evidence>
<dbReference type="HAMAP" id="MF_00528">
    <property type="entry name" value="Maf"/>
    <property type="match status" value="1"/>
</dbReference>
<comment type="caution">
    <text evidence="5">The sequence shown here is derived from an EMBL/GenBank/DDBJ whole genome shotgun (WGS) entry which is preliminary data.</text>
</comment>
<dbReference type="PANTHER" id="PTHR43213:SF5">
    <property type="entry name" value="BIFUNCTIONAL DTTP_UTP PYROPHOSPHATASE_METHYLTRANSFERASE PROTEIN-RELATED"/>
    <property type="match status" value="1"/>
</dbReference>
<dbReference type="Proteomes" id="UP000557688">
    <property type="component" value="Unassembled WGS sequence"/>
</dbReference>
<dbReference type="SUPFAM" id="SSF52972">
    <property type="entry name" value="ITPase-like"/>
    <property type="match status" value="1"/>
</dbReference>
<accession>A0A839V6H1</accession>
<comment type="similarity">
    <text evidence="4">Belongs to the Maf family. YhdE subfamily.</text>
</comment>
<dbReference type="NCBIfam" id="TIGR00172">
    <property type="entry name" value="maf"/>
    <property type="match status" value="1"/>
</dbReference>
<dbReference type="EMBL" id="JACHXV010000019">
    <property type="protein sequence ID" value="MBB3175152.1"/>
    <property type="molecule type" value="Genomic_DNA"/>
</dbReference>
<protein>
    <recommendedName>
        <fullName evidence="4">dTTP/UTP pyrophosphatase</fullName>
        <shortName evidence="4">dTTPase/UTPase</shortName>
        <ecNumber evidence="4">3.6.1.9</ecNumber>
    </recommendedName>
    <alternativeName>
        <fullName evidence="4">Nucleoside triphosphate pyrophosphatase</fullName>
    </alternativeName>
    <alternativeName>
        <fullName evidence="4">Nucleotide pyrophosphatase</fullName>
        <shortName evidence="4">Nucleotide PPase</shortName>
    </alternativeName>
</protein>
<dbReference type="PIRSF" id="PIRSF006305">
    <property type="entry name" value="Maf"/>
    <property type="match status" value="1"/>
</dbReference>
<dbReference type="Pfam" id="PF02545">
    <property type="entry name" value="Maf"/>
    <property type="match status" value="1"/>
</dbReference>
<keyword evidence="4" id="KW-0963">Cytoplasm</keyword>
<keyword evidence="2 4" id="KW-0378">Hydrolase</keyword>
<dbReference type="GO" id="GO:0047429">
    <property type="term" value="F:nucleoside triphosphate diphosphatase activity"/>
    <property type="evidence" value="ECO:0007669"/>
    <property type="project" value="UniProtKB-EC"/>
</dbReference>
<dbReference type="PANTHER" id="PTHR43213">
    <property type="entry name" value="BIFUNCTIONAL DTTP/UTP PYROPHOSPHATASE/METHYLTRANSFERASE PROTEIN-RELATED"/>
    <property type="match status" value="1"/>
</dbReference>
<comment type="catalytic activity">
    <reaction evidence="4">
        <text>dTTP + H2O = dTMP + diphosphate + H(+)</text>
        <dbReference type="Rhea" id="RHEA:28534"/>
        <dbReference type="ChEBI" id="CHEBI:15377"/>
        <dbReference type="ChEBI" id="CHEBI:15378"/>
        <dbReference type="ChEBI" id="CHEBI:33019"/>
        <dbReference type="ChEBI" id="CHEBI:37568"/>
        <dbReference type="ChEBI" id="CHEBI:63528"/>
        <dbReference type="EC" id="3.6.1.9"/>
    </reaction>
</comment>
<feature type="active site" description="Proton acceptor" evidence="4">
    <location>
        <position position="84"/>
    </location>
</feature>
<dbReference type="InterPro" id="IPR029001">
    <property type="entry name" value="ITPase-like_fam"/>
</dbReference>
<comment type="catalytic activity">
    <reaction evidence="4">
        <text>UTP + H2O = UMP + diphosphate + H(+)</text>
        <dbReference type="Rhea" id="RHEA:29395"/>
        <dbReference type="ChEBI" id="CHEBI:15377"/>
        <dbReference type="ChEBI" id="CHEBI:15378"/>
        <dbReference type="ChEBI" id="CHEBI:33019"/>
        <dbReference type="ChEBI" id="CHEBI:46398"/>
        <dbReference type="ChEBI" id="CHEBI:57865"/>
        <dbReference type="EC" id="3.6.1.9"/>
    </reaction>
</comment>
<feature type="site" description="Important for substrate specificity" evidence="4">
    <location>
        <position position="85"/>
    </location>
</feature>
<comment type="cofactor">
    <cofactor evidence="1 4">
        <name>a divalent metal cation</name>
        <dbReference type="ChEBI" id="CHEBI:60240"/>
    </cofactor>
</comment>
<feature type="site" description="Important for substrate specificity" evidence="4">
    <location>
        <position position="168"/>
    </location>
</feature>
<evidence type="ECO:0000256" key="1">
    <source>
        <dbReference type="ARBA" id="ARBA00001968"/>
    </source>
</evidence>
<keyword evidence="6" id="KW-1185">Reference proteome</keyword>
<reference evidence="5 6" key="1">
    <citation type="submission" date="2020-08" db="EMBL/GenBank/DDBJ databases">
        <title>Genomic Encyclopedia of Type Strains, Phase III (KMG-III): the genomes of soil and plant-associated and newly described type strains.</title>
        <authorList>
            <person name="Whitman W."/>
        </authorList>
    </citation>
    <scope>NUCLEOTIDE SEQUENCE [LARGE SCALE GENOMIC DNA]</scope>
    <source>
        <strain evidence="5 6">CECT 8088</strain>
    </source>
</reference>
<evidence type="ECO:0000256" key="4">
    <source>
        <dbReference type="HAMAP-Rule" id="MF_00528"/>
    </source>
</evidence>
<evidence type="ECO:0000256" key="3">
    <source>
        <dbReference type="ARBA" id="ARBA00023080"/>
    </source>
</evidence>
<dbReference type="GO" id="GO:0005737">
    <property type="term" value="C:cytoplasm"/>
    <property type="evidence" value="ECO:0007669"/>
    <property type="project" value="UniProtKB-SubCell"/>
</dbReference>
<dbReference type="AlphaFoldDB" id="A0A839V6H1"/>
<comment type="function">
    <text evidence="4">Nucleoside triphosphate pyrophosphatase that hydrolyzes dTTP and UTP. May have a dual role in cell division arrest and in preventing the incorporation of modified nucleotides into cellular nucleic acids.</text>
</comment>
<sequence length="204" mass="21568">MAVQMPAAFVLASASPRRRELLAQIGIVPTLVLGPDIDETPGRDESPRDYVRRIARAKAQAGIERALEAPELAAGTAFALLACDTTVAVGRRILGKPRDRDDAGCMIDLLSGRRHHVLSSVVLRRPDGGLAERLVDSAVTFARLSAAQRDAALESGEWNGKAGGYAIQGAAASLIRFLSGSYSNVVGLPLFETAQLLRGANLLA</sequence>
<dbReference type="GO" id="GO:0009117">
    <property type="term" value="P:nucleotide metabolic process"/>
    <property type="evidence" value="ECO:0007669"/>
    <property type="project" value="UniProtKB-KW"/>
</dbReference>
<organism evidence="5 6">
    <name type="scientific">Endobacter medicaginis</name>
    <dbReference type="NCBI Taxonomy" id="1181271"/>
    <lineage>
        <taxon>Bacteria</taxon>
        <taxon>Pseudomonadati</taxon>
        <taxon>Pseudomonadota</taxon>
        <taxon>Alphaproteobacteria</taxon>
        <taxon>Acetobacterales</taxon>
        <taxon>Acetobacteraceae</taxon>
        <taxon>Endobacter</taxon>
    </lineage>
</organism>
<dbReference type="InterPro" id="IPR003697">
    <property type="entry name" value="Maf-like"/>
</dbReference>
<gene>
    <name evidence="5" type="ORF">FHR90_003002</name>
</gene>
<feature type="site" description="Important for substrate specificity" evidence="4">
    <location>
        <position position="17"/>
    </location>
</feature>
<comment type="caution">
    <text evidence="4">Lacks conserved residue(s) required for the propagation of feature annotation.</text>
</comment>
<keyword evidence="3 4" id="KW-0546">Nucleotide metabolism</keyword>
<dbReference type="EC" id="3.6.1.9" evidence="4"/>
<evidence type="ECO:0000313" key="5">
    <source>
        <dbReference type="EMBL" id="MBB3175152.1"/>
    </source>
</evidence>
<name>A0A839V6H1_9PROT</name>
<evidence type="ECO:0000256" key="2">
    <source>
        <dbReference type="ARBA" id="ARBA00022801"/>
    </source>
</evidence>
<dbReference type="CDD" id="cd00555">
    <property type="entry name" value="Maf"/>
    <property type="match status" value="1"/>
</dbReference>
<comment type="subcellular location">
    <subcellularLocation>
        <location evidence="4">Cytoplasm</location>
    </subcellularLocation>
</comment>